<dbReference type="EMBL" id="JASPKZ010006812">
    <property type="protein sequence ID" value="KAJ9587033.1"/>
    <property type="molecule type" value="Genomic_DNA"/>
</dbReference>
<dbReference type="InterPro" id="IPR019538">
    <property type="entry name" value="PSMD5"/>
</dbReference>
<gene>
    <name evidence="3" type="ORF">L9F63_019375</name>
</gene>
<dbReference type="Pfam" id="PF10508">
    <property type="entry name" value="Proteasom_PSMB"/>
    <property type="match status" value="1"/>
</dbReference>
<sequence length="439" mass="48637">MTANNFEWFQNAITTISNDDNNRTQVLSELKLAISSLNVPQLRLITRSLQLNVIFDCLNSSDTEQVKVTCDVLEMLLLSLEPGVVLGQYGYCMRRALSHPGACSKKLAIKELQRIANDDAVLKNMGIPRDMLLLVVASICHEDMSVASSTMSLLVKLGSTPFGLQCLFSESVQLALRGAMSRRDIVRFRVYEVMVDIAVQSQEGLDAADKSGMLPNLLKELRGPDVLLQLNCLELLTNLALCDHGLHYLEHHGILKSLAAKVSAIDEDPLASLILPGLIKFFGNVAQARPKEVFAEYPAMVKALFETFQSPDLVLLGVAMETVGYIGTTVEGKYMLASLGETMDSTMKCLADKISDLPTEWRVRALNTVANLLKLKESDQDTQSLELTKSWFEHLSSDPMSVVMSVCRQPFIELRLAGLQILQVLAEQQWGQEYINKTP</sequence>
<evidence type="ECO:0000313" key="3">
    <source>
        <dbReference type="EMBL" id="KAJ9587033.1"/>
    </source>
</evidence>
<name>A0AAD7ZWD6_DIPPU</name>
<dbReference type="Proteomes" id="UP001233999">
    <property type="component" value="Unassembled WGS sequence"/>
</dbReference>
<feature type="non-terminal residue" evidence="3">
    <location>
        <position position="439"/>
    </location>
</feature>
<reference evidence="3" key="2">
    <citation type="submission" date="2023-05" db="EMBL/GenBank/DDBJ databases">
        <authorList>
            <person name="Fouks B."/>
        </authorList>
    </citation>
    <scope>NUCLEOTIDE SEQUENCE</scope>
    <source>
        <strain evidence="3">Stay&amp;Tobe</strain>
        <tissue evidence="3">Testes</tissue>
    </source>
</reference>
<evidence type="ECO:0000313" key="4">
    <source>
        <dbReference type="Proteomes" id="UP001233999"/>
    </source>
</evidence>
<dbReference type="SUPFAM" id="SSF48371">
    <property type="entry name" value="ARM repeat"/>
    <property type="match status" value="1"/>
</dbReference>
<dbReference type="Gene3D" id="1.25.10.10">
    <property type="entry name" value="Leucine-rich Repeat Variant"/>
    <property type="match status" value="1"/>
</dbReference>
<accession>A0AAD7ZWD6</accession>
<dbReference type="PANTHER" id="PTHR13554:SF10">
    <property type="entry name" value="26S PROTEASOME NON-ATPASE REGULATORY SUBUNIT 5"/>
    <property type="match status" value="1"/>
</dbReference>
<evidence type="ECO:0000256" key="2">
    <source>
        <dbReference type="ARBA" id="ARBA00014933"/>
    </source>
</evidence>
<dbReference type="GO" id="GO:0005829">
    <property type="term" value="C:cytosol"/>
    <property type="evidence" value="ECO:0007669"/>
    <property type="project" value="TreeGrafter"/>
</dbReference>
<organism evidence="3 4">
    <name type="scientific">Diploptera punctata</name>
    <name type="common">Pacific beetle cockroach</name>
    <dbReference type="NCBI Taxonomy" id="6984"/>
    <lineage>
        <taxon>Eukaryota</taxon>
        <taxon>Metazoa</taxon>
        <taxon>Ecdysozoa</taxon>
        <taxon>Arthropoda</taxon>
        <taxon>Hexapoda</taxon>
        <taxon>Insecta</taxon>
        <taxon>Pterygota</taxon>
        <taxon>Neoptera</taxon>
        <taxon>Polyneoptera</taxon>
        <taxon>Dictyoptera</taxon>
        <taxon>Blattodea</taxon>
        <taxon>Blaberoidea</taxon>
        <taxon>Blaberidae</taxon>
        <taxon>Diplopterinae</taxon>
        <taxon>Diploptera</taxon>
    </lineage>
</organism>
<dbReference type="AlphaFoldDB" id="A0AAD7ZWD6"/>
<evidence type="ECO:0000256" key="1">
    <source>
        <dbReference type="ARBA" id="ARBA00006823"/>
    </source>
</evidence>
<dbReference type="PANTHER" id="PTHR13554">
    <property type="entry name" value="26S PROTEASOME NON-ATPASE REGULATORY SUBUNIT 5-RELATED"/>
    <property type="match status" value="1"/>
</dbReference>
<dbReference type="InterPro" id="IPR016024">
    <property type="entry name" value="ARM-type_fold"/>
</dbReference>
<comment type="similarity">
    <text evidence="1">Belongs to the proteasome subunit S5B/HSM3 family.</text>
</comment>
<protein>
    <recommendedName>
        <fullName evidence="2">26S proteasome non-ATPase regulatory subunit 5</fullName>
    </recommendedName>
</protein>
<comment type="caution">
    <text evidence="3">The sequence shown here is derived from an EMBL/GenBank/DDBJ whole genome shotgun (WGS) entry which is preliminary data.</text>
</comment>
<keyword evidence="4" id="KW-1185">Reference proteome</keyword>
<dbReference type="InterPro" id="IPR011989">
    <property type="entry name" value="ARM-like"/>
</dbReference>
<reference evidence="3" key="1">
    <citation type="journal article" date="2023" name="IScience">
        <title>Live-bearing cockroach genome reveals convergent evolutionary mechanisms linked to viviparity in insects and beyond.</title>
        <authorList>
            <person name="Fouks B."/>
            <person name="Harrison M.C."/>
            <person name="Mikhailova A.A."/>
            <person name="Marchal E."/>
            <person name="English S."/>
            <person name="Carruthers M."/>
            <person name="Jennings E.C."/>
            <person name="Chiamaka E.L."/>
            <person name="Frigard R.A."/>
            <person name="Pippel M."/>
            <person name="Attardo G.M."/>
            <person name="Benoit J.B."/>
            <person name="Bornberg-Bauer E."/>
            <person name="Tobe S.S."/>
        </authorList>
    </citation>
    <scope>NUCLEOTIDE SEQUENCE</scope>
    <source>
        <strain evidence="3">Stay&amp;Tobe</strain>
    </source>
</reference>
<dbReference type="GO" id="GO:0043248">
    <property type="term" value="P:proteasome assembly"/>
    <property type="evidence" value="ECO:0007669"/>
    <property type="project" value="InterPro"/>
</dbReference>
<proteinExistence type="inferred from homology"/>